<dbReference type="FunFam" id="3.40.50.720:FF:000084">
    <property type="entry name" value="Short-chain dehydrogenase reductase"/>
    <property type="match status" value="1"/>
</dbReference>
<evidence type="ECO:0000313" key="3">
    <source>
        <dbReference type="Proteomes" id="UP000244880"/>
    </source>
</evidence>
<dbReference type="InterPro" id="IPR036291">
    <property type="entry name" value="NAD(P)-bd_dom_sf"/>
</dbReference>
<dbReference type="Gene3D" id="3.40.50.720">
    <property type="entry name" value="NAD(P)-binding Rossmann-like Domain"/>
    <property type="match status" value="1"/>
</dbReference>
<organism evidence="2 3">
    <name type="scientific">Ascidiaceihabitans donghaensis</name>
    <dbReference type="NCBI Taxonomy" id="1510460"/>
    <lineage>
        <taxon>Bacteria</taxon>
        <taxon>Pseudomonadati</taxon>
        <taxon>Pseudomonadota</taxon>
        <taxon>Alphaproteobacteria</taxon>
        <taxon>Rhodobacterales</taxon>
        <taxon>Paracoccaceae</taxon>
        <taxon>Ascidiaceihabitans</taxon>
    </lineage>
</organism>
<dbReference type="SUPFAM" id="SSF51735">
    <property type="entry name" value="NAD(P)-binding Rossmann-fold domains"/>
    <property type="match status" value="1"/>
</dbReference>
<reference evidence="2 3" key="1">
    <citation type="submission" date="2018-03" db="EMBL/GenBank/DDBJ databases">
        <authorList>
            <person name="Keele B.F."/>
        </authorList>
    </citation>
    <scope>NUCLEOTIDE SEQUENCE [LARGE SCALE GENOMIC DNA]</scope>
    <source>
        <strain evidence="2 3">CECT 8599</strain>
    </source>
</reference>
<dbReference type="EMBL" id="OMOR01000001">
    <property type="protein sequence ID" value="SPH19935.1"/>
    <property type="molecule type" value="Genomic_DNA"/>
</dbReference>
<gene>
    <name evidence="2" type="primary">bacC</name>
    <name evidence="2" type="ORF">ASD8599_00675</name>
</gene>
<keyword evidence="2" id="KW-0560">Oxidoreductase</keyword>
<evidence type="ECO:0000313" key="2">
    <source>
        <dbReference type="EMBL" id="SPH19935.1"/>
    </source>
</evidence>
<accession>A0A2R8BA36</accession>
<comment type="similarity">
    <text evidence="1">Belongs to the short-chain dehydrogenases/reductases (SDR) family.</text>
</comment>
<dbReference type="PANTHER" id="PTHR43975">
    <property type="entry name" value="ZGC:101858"/>
    <property type="match status" value="1"/>
</dbReference>
<name>A0A2R8BA36_9RHOB</name>
<dbReference type="Proteomes" id="UP000244880">
    <property type="component" value="Unassembled WGS sequence"/>
</dbReference>
<dbReference type="RefSeq" id="WP_108827218.1">
    <property type="nucleotide sequence ID" value="NZ_OMOR01000001.1"/>
</dbReference>
<proteinExistence type="inferred from homology"/>
<dbReference type="OrthoDB" id="9790146at2"/>
<dbReference type="CDD" id="cd05233">
    <property type="entry name" value="SDR_c"/>
    <property type="match status" value="1"/>
</dbReference>
<dbReference type="PRINTS" id="PR00080">
    <property type="entry name" value="SDRFAMILY"/>
</dbReference>
<dbReference type="PRINTS" id="PR00081">
    <property type="entry name" value="GDHRDH"/>
</dbReference>
<dbReference type="EC" id="1.1.1.385" evidence="2"/>
<keyword evidence="3" id="KW-1185">Reference proteome</keyword>
<protein>
    <submittedName>
        <fullName evidence="2">Dihydroanticapsin 7-dehydrogenase</fullName>
        <ecNumber evidence="2">1.1.1.385</ecNumber>
    </submittedName>
</protein>
<sequence>MSFSIQGKTVIVTGAANGIGLSIARDFADRGANVVCADMDEARLKAELGEALDEGNMRYFAGDLRQRLTIANLISATIDAFDRVDVLVNASRQVMTTDPMDVEDDSVSVLLEQNMMTALRLTQQVAKRMIKQSDGENDRPAGAIVNLSSIAAHRSQPQLMGYSIASAAMEQMTRSMALSLAPHRIRVNAVAFGSVMSASLKSSVMEHHEWREDIEDHTPLGRIASPGELVDAVQFLCSDGSGFMTGETVTVDGGRSLLDPVAAPAH</sequence>
<dbReference type="PANTHER" id="PTHR43975:SF2">
    <property type="entry name" value="EG:BACR7A4.14 PROTEIN-RELATED"/>
    <property type="match status" value="1"/>
</dbReference>
<dbReference type="InterPro" id="IPR002347">
    <property type="entry name" value="SDR_fam"/>
</dbReference>
<dbReference type="AlphaFoldDB" id="A0A2R8BA36"/>
<dbReference type="Pfam" id="PF13561">
    <property type="entry name" value="adh_short_C2"/>
    <property type="match status" value="1"/>
</dbReference>
<dbReference type="GO" id="GO:0016491">
    <property type="term" value="F:oxidoreductase activity"/>
    <property type="evidence" value="ECO:0007669"/>
    <property type="project" value="UniProtKB-KW"/>
</dbReference>
<evidence type="ECO:0000256" key="1">
    <source>
        <dbReference type="ARBA" id="ARBA00006484"/>
    </source>
</evidence>